<accession>A0ABD3DK44</accession>
<protein>
    <recommendedName>
        <fullName evidence="1">RNase H type-1 domain-containing protein</fullName>
    </recommendedName>
</protein>
<dbReference type="AlphaFoldDB" id="A0ABD3DK44"/>
<dbReference type="PANTHER" id="PTHR47074">
    <property type="entry name" value="BNAC02G40300D PROTEIN"/>
    <property type="match status" value="1"/>
</dbReference>
<evidence type="ECO:0000313" key="2">
    <source>
        <dbReference type="EMBL" id="KAL3642031.1"/>
    </source>
</evidence>
<dbReference type="SUPFAM" id="SSF53098">
    <property type="entry name" value="Ribonuclease H-like"/>
    <property type="match status" value="1"/>
</dbReference>
<dbReference type="InterPro" id="IPR012337">
    <property type="entry name" value="RNaseH-like_sf"/>
</dbReference>
<name>A0ABD3DK44_9LAMI</name>
<dbReference type="Proteomes" id="UP001632038">
    <property type="component" value="Unassembled WGS sequence"/>
</dbReference>
<dbReference type="InterPro" id="IPR002156">
    <property type="entry name" value="RNaseH_domain"/>
</dbReference>
<dbReference type="CDD" id="cd06222">
    <property type="entry name" value="RNase_H_like"/>
    <property type="match status" value="1"/>
</dbReference>
<dbReference type="Gene3D" id="3.30.420.10">
    <property type="entry name" value="Ribonuclease H-like superfamily/Ribonuclease H"/>
    <property type="match status" value="1"/>
</dbReference>
<proteinExistence type="predicted"/>
<dbReference type="Pfam" id="PF13456">
    <property type="entry name" value="RVT_3"/>
    <property type="match status" value="1"/>
</dbReference>
<dbReference type="InterPro" id="IPR036397">
    <property type="entry name" value="RNaseH_sf"/>
</dbReference>
<evidence type="ECO:0000313" key="3">
    <source>
        <dbReference type="Proteomes" id="UP001632038"/>
    </source>
</evidence>
<dbReference type="InterPro" id="IPR052929">
    <property type="entry name" value="RNase_H-like_EbsB-rel"/>
</dbReference>
<evidence type="ECO:0000259" key="1">
    <source>
        <dbReference type="Pfam" id="PF13456"/>
    </source>
</evidence>
<dbReference type="EMBL" id="JAVIJP010000016">
    <property type="protein sequence ID" value="KAL3642031.1"/>
    <property type="molecule type" value="Genomic_DNA"/>
</dbReference>
<reference evidence="3" key="1">
    <citation type="journal article" date="2024" name="IScience">
        <title>Strigolactones Initiate the Formation of Haustorium-like Structures in Castilleja.</title>
        <authorList>
            <person name="Buerger M."/>
            <person name="Peterson D."/>
            <person name="Chory J."/>
        </authorList>
    </citation>
    <scope>NUCLEOTIDE SEQUENCE [LARGE SCALE GENOMIC DNA]</scope>
</reference>
<dbReference type="PANTHER" id="PTHR47074:SF11">
    <property type="entry name" value="REVERSE TRANSCRIPTASE-LIKE PROTEIN"/>
    <property type="match status" value="1"/>
</dbReference>
<comment type="caution">
    <text evidence="2">The sequence shown here is derived from an EMBL/GenBank/DDBJ whole genome shotgun (WGS) entry which is preliminary data.</text>
</comment>
<feature type="domain" description="RNase H type-1" evidence="1">
    <location>
        <begin position="37"/>
        <end position="168"/>
    </location>
</feature>
<dbReference type="InterPro" id="IPR044730">
    <property type="entry name" value="RNase_H-like_dom_plant"/>
</dbReference>
<gene>
    <name evidence="2" type="ORF">CASFOL_012846</name>
</gene>
<organism evidence="2 3">
    <name type="scientific">Castilleja foliolosa</name>
    <dbReference type="NCBI Taxonomy" id="1961234"/>
    <lineage>
        <taxon>Eukaryota</taxon>
        <taxon>Viridiplantae</taxon>
        <taxon>Streptophyta</taxon>
        <taxon>Embryophyta</taxon>
        <taxon>Tracheophyta</taxon>
        <taxon>Spermatophyta</taxon>
        <taxon>Magnoliopsida</taxon>
        <taxon>eudicotyledons</taxon>
        <taxon>Gunneridae</taxon>
        <taxon>Pentapetalae</taxon>
        <taxon>asterids</taxon>
        <taxon>lamiids</taxon>
        <taxon>Lamiales</taxon>
        <taxon>Orobanchaceae</taxon>
        <taxon>Pedicularideae</taxon>
        <taxon>Castillejinae</taxon>
        <taxon>Castilleja</taxon>
    </lineage>
</organism>
<keyword evidence="3" id="KW-1185">Reference proteome</keyword>
<sequence>MEKNMLVIPVPAEPVRHSGSQPRLLSWQRPFFPNVVNCDGSFKERSQECGYGIIVRDFMGRMTLAKAKHFPKVELTNGDDVKYGTMVLMVEMLAIRDGLRLTRRLNISQVEVQSDSKTAIRIIRGLCECPEECLGLLSEIMFEARFFLGLEFEFVYREQNRAADFLSK</sequence>